<dbReference type="PANTHER" id="PTHR33337">
    <property type="entry name" value="GFA DOMAIN-CONTAINING PROTEIN"/>
    <property type="match status" value="1"/>
</dbReference>
<dbReference type="InterPro" id="IPR006913">
    <property type="entry name" value="CENP-V/GFA"/>
</dbReference>
<comment type="similarity">
    <text evidence="1">Belongs to the Gfa family.</text>
</comment>
<gene>
    <name evidence="6" type="ORF">QQX03_09050</name>
</gene>
<evidence type="ECO:0000256" key="4">
    <source>
        <dbReference type="ARBA" id="ARBA00023239"/>
    </source>
</evidence>
<dbReference type="SUPFAM" id="SSF51316">
    <property type="entry name" value="Mss4-like"/>
    <property type="match status" value="1"/>
</dbReference>
<evidence type="ECO:0000313" key="7">
    <source>
        <dbReference type="Proteomes" id="UP001231445"/>
    </source>
</evidence>
<keyword evidence="3" id="KW-0862">Zinc</keyword>
<dbReference type="GO" id="GO:0016846">
    <property type="term" value="F:carbon-sulfur lyase activity"/>
    <property type="evidence" value="ECO:0007669"/>
    <property type="project" value="InterPro"/>
</dbReference>
<keyword evidence="2" id="KW-0479">Metal-binding</keyword>
<protein>
    <submittedName>
        <fullName evidence="6">GFA family protein</fullName>
    </submittedName>
</protein>
<reference evidence="6 7" key="1">
    <citation type="submission" date="2023-06" db="EMBL/GenBank/DDBJ databases">
        <title>Altererythrobacter rubellus NBRC 112769 genome.</title>
        <authorList>
            <person name="Zhang K."/>
        </authorList>
    </citation>
    <scope>NUCLEOTIDE SEQUENCE [LARGE SCALE GENOMIC DNA]</scope>
    <source>
        <strain evidence="6 7">NBRC 112769</strain>
    </source>
</reference>
<evidence type="ECO:0000256" key="3">
    <source>
        <dbReference type="ARBA" id="ARBA00022833"/>
    </source>
</evidence>
<dbReference type="PROSITE" id="PS51891">
    <property type="entry name" value="CENP_V_GFA"/>
    <property type="match status" value="1"/>
</dbReference>
<accession>A0A9Y2B6Q5</accession>
<dbReference type="AlphaFoldDB" id="A0A9Y2B6Q5"/>
<evidence type="ECO:0000256" key="2">
    <source>
        <dbReference type="ARBA" id="ARBA00022723"/>
    </source>
</evidence>
<dbReference type="PANTHER" id="PTHR33337:SF3">
    <property type="entry name" value="CENP-V_GFA DOMAIN-CONTAINING PROTEIN"/>
    <property type="match status" value="1"/>
</dbReference>
<evidence type="ECO:0000313" key="6">
    <source>
        <dbReference type="EMBL" id="WIW95103.1"/>
    </source>
</evidence>
<keyword evidence="7" id="KW-1185">Reference proteome</keyword>
<dbReference type="InterPro" id="IPR011057">
    <property type="entry name" value="Mss4-like_sf"/>
</dbReference>
<organism evidence="6 7">
    <name type="scientific">Altererythrobacter rubellus</name>
    <dbReference type="NCBI Taxonomy" id="2173831"/>
    <lineage>
        <taxon>Bacteria</taxon>
        <taxon>Pseudomonadati</taxon>
        <taxon>Pseudomonadota</taxon>
        <taxon>Alphaproteobacteria</taxon>
        <taxon>Sphingomonadales</taxon>
        <taxon>Erythrobacteraceae</taxon>
        <taxon>Altererythrobacter</taxon>
    </lineage>
</organism>
<sequence length="150" mass="16369">MTAILTGRCQCGAVTYRAKAEAKGYACHCLDCQKQSSSAFGISLSMDTTNLTVEGELGSYTKTADSGAQTDCYFCPSCGSRIYHEGKSRPGKVTIKAGTLDDTSALQLTGHLWVSRKQPWLHLGEELPVWLTQPTAPDEWEMLWSGGREE</sequence>
<evidence type="ECO:0000259" key="5">
    <source>
        <dbReference type="PROSITE" id="PS51891"/>
    </source>
</evidence>
<dbReference type="GO" id="GO:0046872">
    <property type="term" value="F:metal ion binding"/>
    <property type="evidence" value="ECO:0007669"/>
    <property type="project" value="UniProtKB-KW"/>
</dbReference>
<evidence type="ECO:0000256" key="1">
    <source>
        <dbReference type="ARBA" id="ARBA00005495"/>
    </source>
</evidence>
<name>A0A9Y2B6Q5_9SPHN</name>
<proteinExistence type="inferred from homology"/>
<dbReference type="Gene3D" id="3.90.1590.10">
    <property type="entry name" value="glutathione-dependent formaldehyde- activating enzyme (gfa)"/>
    <property type="match status" value="1"/>
</dbReference>
<dbReference type="Pfam" id="PF04828">
    <property type="entry name" value="GFA"/>
    <property type="match status" value="1"/>
</dbReference>
<dbReference type="KEGG" id="arue:QQX03_09050"/>
<keyword evidence="4" id="KW-0456">Lyase</keyword>
<dbReference type="Proteomes" id="UP001231445">
    <property type="component" value="Chromosome"/>
</dbReference>
<feature type="domain" description="CENP-V/GFA" evidence="5">
    <location>
        <begin position="5"/>
        <end position="121"/>
    </location>
</feature>
<dbReference type="EMBL" id="CP127221">
    <property type="protein sequence ID" value="WIW95103.1"/>
    <property type="molecule type" value="Genomic_DNA"/>
</dbReference>